<protein>
    <submittedName>
        <fullName evidence="2">Uncharacterized protein</fullName>
    </submittedName>
</protein>
<reference evidence="2 3" key="1">
    <citation type="submission" date="2020-04" db="EMBL/GenBank/DDBJ databases">
        <authorList>
            <person name="Alioto T."/>
            <person name="Alioto T."/>
            <person name="Gomez Garrido J."/>
        </authorList>
    </citation>
    <scope>NUCLEOTIDE SEQUENCE [LARGE SCALE GENOMIC DNA]</scope>
</reference>
<accession>A0A8S1DVV4</accession>
<dbReference type="EMBL" id="CADEPI010000497">
    <property type="protein sequence ID" value="CAB3386615.1"/>
    <property type="molecule type" value="Genomic_DNA"/>
</dbReference>
<evidence type="ECO:0000313" key="3">
    <source>
        <dbReference type="Proteomes" id="UP000494165"/>
    </source>
</evidence>
<sequence>MAMGVPVKKRRYIDDFFTKEEFEYIQANGKLCIELITKQDIVFWTRQLISIRQDVKRDLGRMYFYQGTDYAFVHCLHNLADGKIGAIKFLAQLSATFTLKPLRLHIPKIDEFLMTQKCSDRAGLEKTIEEMFPPWHINSCYVVSTTDICNRFVIDMLRFGMRQVLSVYLRVAGFVTQLLKQLAEQQPLPKWEMPAEWRSEDYFPDELEEYLRDKWKEDLASSVLQVPLKEVAWWNKKMPPQNMKHMPELFKRTMSCMQLLCWKPIPYRLPPIQEHFYVDAPLIEILLKRNKNNHPFKVPARDLAKIRFNCVQSAVPPILALKYHKRNIQGLHSMKIAAWFASWCTVVPIRNVMKTLLASTKDNEEEKKQLVVTAITLLNWTCDEDLLPEDQISFTINFLACKDVLGQFLTNYTIRQQWFVAALFSILKIERETIPLQVWPLPVKHIEAVIEVLTTVKMVKELTLLGLYCHQNDMYAEMREFTGKFQAIITTCLKVFSEKNFSGLCCLKTECFKEFSFKGKYVNPAYFELDESISCYYSGHPWNFEYYKRPSQKKDPSDQIHDPIGLAECSYDFWKDPPLLENCAHMPDFKGLLGMDAYALIRNNSWNQKGKFVKEVISAMACMGYIPADECSRVVNIELESGKFDTPLSAIQGDFINIINENQQTSHKLITTGGDYTQMDSIGRIGCHCLLLLNCTNTFKAPGQVLSKSAAMTLVGSLIHLSYETFEMNHLHRLAFLLGAVCGFKPVSPLKAEEGDFTHILEFIRDVKEAELSILIDQKSVEKYESLNKEVPTESECGVSVCGSWLREQLSLQLNSIWSNNHENAAAAQWAPLLHYLFPCYIHLYEEQNPIQQCSGVFFDLINQLMSSHQDIPLKDVNTGNVEIMELKIIMPSIQNKCLQVLNSILDQMNGNLCHKLTQIFLSTNWCFFDDAKKVRCKNLATEAANNYSNLWRLHYEKMTTVLLELTGINMVYDKDYIFHTKYPALSKPFKDLCMVHQVVDLMYYALKLENGTEEFKEAMLEVSSIEVKLHSFRSCLYYILSRFSHDEMQDKSFFYICCQIYRSYWLALCKARDQIPQEMSMAFLKLPNDEIGNCVASFYRGDLEQTNLLIEPIIPYALAAKDHLESGKTTTDAKRELLLVENNDQPVVNMGDSFCLTCGGSKGSDDGKQKLGNAKKSFKPPKELIEALQKAQKPPNKILQEEEKPEIEALQKAQNQPNKILQEEEKPEIEALQDAQKPPNKTLQEAEKPQNDIEEHTCNWCKISVNENFLTCEECLKTGFPNVHYYCSKACQAAEYDKIHQEEHIIFELEKYFTSMFGRQE</sequence>
<dbReference type="Proteomes" id="UP000494165">
    <property type="component" value="Unassembled WGS sequence"/>
</dbReference>
<evidence type="ECO:0000256" key="1">
    <source>
        <dbReference type="SAM" id="MobiDB-lite"/>
    </source>
</evidence>
<name>A0A8S1DVV4_9INSE</name>
<gene>
    <name evidence="2" type="ORF">CLODIP_2_CD05745</name>
</gene>
<feature type="region of interest" description="Disordered" evidence="1">
    <location>
        <begin position="1231"/>
        <end position="1250"/>
    </location>
</feature>
<organism evidence="2 3">
    <name type="scientific">Cloeon dipterum</name>
    <dbReference type="NCBI Taxonomy" id="197152"/>
    <lineage>
        <taxon>Eukaryota</taxon>
        <taxon>Metazoa</taxon>
        <taxon>Ecdysozoa</taxon>
        <taxon>Arthropoda</taxon>
        <taxon>Hexapoda</taxon>
        <taxon>Insecta</taxon>
        <taxon>Pterygota</taxon>
        <taxon>Palaeoptera</taxon>
        <taxon>Ephemeroptera</taxon>
        <taxon>Pisciforma</taxon>
        <taxon>Baetidae</taxon>
        <taxon>Cloeon</taxon>
    </lineage>
</organism>
<comment type="caution">
    <text evidence="2">The sequence shown here is derived from an EMBL/GenBank/DDBJ whole genome shotgun (WGS) entry which is preliminary data.</text>
</comment>
<proteinExistence type="predicted"/>
<evidence type="ECO:0000313" key="2">
    <source>
        <dbReference type="EMBL" id="CAB3386615.1"/>
    </source>
</evidence>
<keyword evidence="3" id="KW-1185">Reference proteome</keyword>